<keyword evidence="2" id="KW-0614">Plasmid</keyword>
<dbReference type="EMBL" id="MW013143">
    <property type="protein sequence ID" value="QVQ57957.1"/>
    <property type="molecule type" value="Genomic_DNA"/>
</dbReference>
<sequence length="72" mass="8411">MRWSVLHQRYGVFIPHTGFSWWASRQLPELTVVFLPSPILFYCSLLAGYRVSRGDVWIFFQCVNCGLHHALV</sequence>
<organism evidence="2">
    <name type="scientific">Klebsiella pneumoniae</name>
    <dbReference type="NCBI Taxonomy" id="573"/>
    <lineage>
        <taxon>Bacteria</taxon>
        <taxon>Pseudomonadati</taxon>
        <taxon>Pseudomonadota</taxon>
        <taxon>Gammaproteobacteria</taxon>
        <taxon>Enterobacterales</taxon>
        <taxon>Enterobacteriaceae</taxon>
        <taxon>Klebsiella/Raoultella group</taxon>
        <taxon>Klebsiella</taxon>
        <taxon>Klebsiella pneumoniae complex</taxon>
    </lineage>
</organism>
<dbReference type="EMBL" id="MW013144">
    <property type="protein sequence ID" value="QVQ58214.1"/>
    <property type="molecule type" value="Genomic_DNA"/>
</dbReference>
<evidence type="ECO:0000313" key="2">
    <source>
        <dbReference type="EMBL" id="QVQ58214.1"/>
    </source>
</evidence>
<geneLocation type="plasmid" evidence="1">
    <name>pZZ79-HI3</name>
</geneLocation>
<dbReference type="AlphaFoldDB" id="A0A8E6L6K4"/>
<protein>
    <submittedName>
        <fullName evidence="2">Uncharacterized protein</fullName>
    </submittedName>
</protein>
<reference evidence="2" key="1">
    <citation type="submission" date="2020-09" db="EMBL/GenBank/DDBJ databases">
        <authorList>
            <person name="Zhou D."/>
            <person name="Wang L."/>
        </authorList>
    </citation>
    <scope>NUCLEOTIDE SEQUENCE</scope>
    <source>
        <plasmid evidence="2">pBJ108-HI3</plasmid>
        <plasmid evidence="1">pZZ79-HI3</plasmid>
    </source>
</reference>
<evidence type="ECO:0000313" key="1">
    <source>
        <dbReference type="EMBL" id="QVQ57957.1"/>
    </source>
</evidence>
<name>A0A8E6L6K4_KLEPN</name>
<proteinExistence type="predicted"/>
<accession>A0A8E6L6K4</accession>
<geneLocation type="plasmid" evidence="2">
    <name>pBJ108-HI3</name>
</geneLocation>